<gene>
    <name evidence="1" type="ORF">LOK49_LG10G00963</name>
</gene>
<proteinExistence type="predicted"/>
<dbReference type="Proteomes" id="UP001060215">
    <property type="component" value="Chromosome 10"/>
</dbReference>
<sequence length="79" mass="8072">MGEIVCDIIIGVSHRLTVHFALTAGLSGANASSSIVLTAGITEVAGKDLFVHQSSIESGGFRILGDGQAVEFVIDSGNN</sequence>
<organism evidence="1 2">
    <name type="scientific">Camellia lanceoleosa</name>
    <dbReference type="NCBI Taxonomy" id="1840588"/>
    <lineage>
        <taxon>Eukaryota</taxon>
        <taxon>Viridiplantae</taxon>
        <taxon>Streptophyta</taxon>
        <taxon>Embryophyta</taxon>
        <taxon>Tracheophyta</taxon>
        <taxon>Spermatophyta</taxon>
        <taxon>Magnoliopsida</taxon>
        <taxon>eudicotyledons</taxon>
        <taxon>Gunneridae</taxon>
        <taxon>Pentapetalae</taxon>
        <taxon>asterids</taxon>
        <taxon>Ericales</taxon>
        <taxon>Theaceae</taxon>
        <taxon>Camellia</taxon>
    </lineage>
</organism>
<evidence type="ECO:0000313" key="2">
    <source>
        <dbReference type="Proteomes" id="UP001060215"/>
    </source>
</evidence>
<protein>
    <submittedName>
        <fullName evidence="1">Vacuolar iron transporter 1</fullName>
    </submittedName>
</protein>
<accession>A0ACC0GB33</accession>
<name>A0ACC0GB33_9ERIC</name>
<comment type="caution">
    <text evidence="1">The sequence shown here is derived from an EMBL/GenBank/DDBJ whole genome shotgun (WGS) entry which is preliminary data.</text>
</comment>
<reference evidence="1 2" key="1">
    <citation type="journal article" date="2022" name="Plant J.">
        <title>Chromosome-level genome of Camellia lanceoleosa provides a valuable resource for understanding genome evolution and self-incompatibility.</title>
        <authorList>
            <person name="Gong W."/>
            <person name="Xiao S."/>
            <person name="Wang L."/>
            <person name="Liao Z."/>
            <person name="Chang Y."/>
            <person name="Mo W."/>
            <person name="Hu G."/>
            <person name="Li W."/>
            <person name="Zhao G."/>
            <person name="Zhu H."/>
            <person name="Hu X."/>
            <person name="Ji K."/>
            <person name="Xiang X."/>
            <person name="Song Q."/>
            <person name="Yuan D."/>
            <person name="Jin S."/>
            <person name="Zhang L."/>
        </authorList>
    </citation>
    <scope>NUCLEOTIDE SEQUENCE [LARGE SCALE GENOMIC DNA]</scope>
    <source>
        <strain evidence="1">SQ_2022a</strain>
    </source>
</reference>
<keyword evidence="2" id="KW-1185">Reference proteome</keyword>
<evidence type="ECO:0000313" key="1">
    <source>
        <dbReference type="EMBL" id="KAI7996846.1"/>
    </source>
</evidence>
<dbReference type="EMBL" id="CM045767">
    <property type="protein sequence ID" value="KAI7996846.1"/>
    <property type="molecule type" value="Genomic_DNA"/>
</dbReference>